<comment type="caution">
    <text evidence="1">The sequence shown here is derived from an EMBL/GenBank/DDBJ whole genome shotgun (WGS) entry which is preliminary data.</text>
</comment>
<dbReference type="Proteomes" id="UP001457282">
    <property type="component" value="Unassembled WGS sequence"/>
</dbReference>
<name>A0AAW1VP27_RUBAR</name>
<sequence>MTLVNRFALGKLRSTCVQPKRGVATMVGSFLNDYKVVRTFPMPHYSYSTGLNRDPEADNDEENMTANPQLHFVRVVEAKKVNACCQHCVRHLTYFIRLEAIDAGAVQVYLAKVFDPDGESKKLKLLSVADNKSNDDWWRDYFSEYDHDLARLRPWLRPSC</sequence>
<evidence type="ECO:0000313" key="2">
    <source>
        <dbReference type="Proteomes" id="UP001457282"/>
    </source>
</evidence>
<dbReference type="EMBL" id="JBEDUW010000032">
    <property type="protein sequence ID" value="KAK9907175.1"/>
    <property type="molecule type" value="Genomic_DNA"/>
</dbReference>
<dbReference type="Gene3D" id="3.10.450.10">
    <property type="match status" value="1"/>
</dbReference>
<proteinExistence type="predicted"/>
<accession>A0AAW1VP27</accession>
<evidence type="ECO:0000313" key="1">
    <source>
        <dbReference type="EMBL" id="KAK9907175.1"/>
    </source>
</evidence>
<gene>
    <name evidence="1" type="ORF">M0R45_002182</name>
</gene>
<protein>
    <submittedName>
        <fullName evidence="1">Uncharacterized protein</fullName>
    </submittedName>
</protein>
<keyword evidence="2" id="KW-1185">Reference proteome</keyword>
<reference evidence="1 2" key="1">
    <citation type="journal article" date="2023" name="G3 (Bethesda)">
        <title>A chromosome-length genome assembly and annotation of blackberry (Rubus argutus, cv. 'Hillquist').</title>
        <authorList>
            <person name="Bruna T."/>
            <person name="Aryal R."/>
            <person name="Dudchenko O."/>
            <person name="Sargent D.J."/>
            <person name="Mead D."/>
            <person name="Buti M."/>
            <person name="Cavallini A."/>
            <person name="Hytonen T."/>
            <person name="Andres J."/>
            <person name="Pham M."/>
            <person name="Weisz D."/>
            <person name="Mascagni F."/>
            <person name="Usai G."/>
            <person name="Natali L."/>
            <person name="Bassil N."/>
            <person name="Fernandez G.E."/>
            <person name="Lomsadze A."/>
            <person name="Armour M."/>
            <person name="Olukolu B."/>
            <person name="Poorten T."/>
            <person name="Britton C."/>
            <person name="Davik J."/>
            <person name="Ashrafi H."/>
            <person name="Aiden E.L."/>
            <person name="Borodovsky M."/>
            <person name="Worthington M."/>
        </authorList>
    </citation>
    <scope>NUCLEOTIDE SEQUENCE [LARGE SCALE GENOMIC DNA]</scope>
    <source>
        <strain evidence="1">PI 553951</strain>
    </source>
</reference>
<dbReference type="AlphaFoldDB" id="A0AAW1VP27"/>
<organism evidence="1 2">
    <name type="scientific">Rubus argutus</name>
    <name type="common">Southern blackberry</name>
    <dbReference type="NCBI Taxonomy" id="59490"/>
    <lineage>
        <taxon>Eukaryota</taxon>
        <taxon>Viridiplantae</taxon>
        <taxon>Streptophyta</taxon>
        <taxon>Embryophyta</taxon>
        <taxon>Tracheophyta</taxon>
        <taxon>Spermatophyta</taxon>
        <taxon>Magnoliopsida</taxon>
        <taxon>eudicotyledons</taxon>
        <taxon>Gunneridae</taxon>
        <taxon>Pentapetalae</taxon>
        <taxon>rosids</taxon>
        <taxon>fabids</taxon>
        <taxon>Rosales</taxon>
        <taxon>Rosaceae</taxon>
        <taxon>Rosoideae</taxon>
        <taxon>Rosoideae incertae sedis</taxon>
        <taxon>Rubus</taxon>
    </lineage>
</organism>